<evidence type="ECO:0000259" key="9">
    <source>
        <dbReference type="Pfam" id="PF02811"/>
    </source>
</evidence>
<keyword evidence="6 8" id="KW-0368">Histidine biosynthesis</keyword>
<dbReference type="CDD" id="cd12110">
    <property type="entry name" value="PHP_HisPPase_Hisj_like"/>
    <property type="match status" value="1"/>
</dbReference>
<dbReference type="NCBIfam" id="NF005596">
    <property type="entry name" value="PRK07328.1"/>
    <property type="match status" value="1"/>
</dbReference>
<comment type="pathway">
    <text evidence="1 8">Amino-acid biosynthesis; L-histidine biosynthesis; L-histidine from 5-phospho-alpha-D-ribose 1-diphosphate: step 8/9.</text>
</comment>
<comment type="similarity">
    <text evidence="2 8">Belongs to the PHP hydrolase family. HisK subfamily.</text>
</comment>
<dbReference type="PANTHER" id="PTHR21039:SF0">
    <property type="entry name" value="HISTIDINOL-PHOSPHATASE"/>
    <property type="match status" value="1"/>
</dbReference>
<organism evidence="10 11">
    <name type="scientific">Koleobacter methoxysyntrophicus</name>
    <dbReference type="NCBI Taxonomy" id="2751313"/>
    <lineage>
        <taxon>Bacteria</taxon>
        <taxon>Bacillati</taxon>
        <taxon>Bacillota</taxon>
        <taxon>Clostridia</taxon>
        <taxon>Koleobacterales</taxon>
        <taxon>Koleobacteraceae</taxon>
        <taxon>Koleobacter</taxon>
    </lineage>
</organism>
<evidence type="ECO:0000256" key="3">
    <source>
        <dbReference type="ARBA" id="ARBA00013085"/>
    </source>
</evidence>
<feature type="domain" description="PHP" evidence="9">
    <location>
        <begin position="5"/>
        <end position="203"/>
    </location>
</feature>
<evidence type="ECO:0000256" key="8">
    <source>
        <dbReference type="RuleBase" id="RU366003"/>
    </source>
</evidence>
<protein>
    <recommendedName>
        <fullName evidence="3 8">Histidinol-phosphatase</fullName>
        <shortName evidence="8">HolPase</shortName>
        <ecNumber evidence="3 8">3.1.3.15</ecNumber>
    </recommendedName>
</protein>
<dbReference type="GO" id="GO:0005737">
    <property type="term" value="C:cytoplasm"/>
    <property type="evidence" value="ECO:0007669"/>
    <property type="project" value="TreeGrafter"/>
</dbReference>
<dbReference type="RefSeq" id="WP_206707955.1">
    <property type="nucleotide sequence ID" value="NZ_CP059066.1"/>
</dbReference>
<dbReference type="NCBIfam" id="TIGR01856">
    <property type="entry name" value="hisJ_fam"/>
    <property type="match status" value="1"/>
</dbReference>
<evidence type="ECO:0000313" key="10">
    <source>
        <dbReference type="EMBL" id="QSQ07697.1"/>
    </source>
</evidence>
<sequence>MKLWDYHIHLENGPFTMEWLKKFIDKGFGEGLAEIGISEHGYRFRQAEKLLDSPGKRREWAASLCTEDLEDYLSLIQKAKDEGYMIKLGIEMDYVPEHEEEIREFVESYRWDYVLGSVHWIDEWGFDIPEMKEEWDRRDVYEVYLRYFSDLKKAVHSGIFDIIAHPDVIKVFGFIPKKDIKDMYYDIADAVKQKGLCLEVSTAGLRKPVREMYPSEEFLKICSQQRIPIIINSDAHTPEDVGRDFEKAYNYAKRCGCTIISRFKERKRYDLPLK</sequence>
<keyword evidence="11" id="KW-1185">Reference proteome</keyword>
<proteinExistence type="inferred from homology"/>
<dbReference type="KEGG" id="kme:H0A61_00013"/>
<accession>A0A8A0RJI8</accession>
<evidence type="ECO:0000256" key="7">
    <source>
        <dbReference type="ARBA" id="ARBA00049158"/>
    </source>
</evidence>
<keyword evidence="5 8" id="KW-0378">Hydrolase</keyword>
<evidence type="ECO:0000313" key="11">
    <source>
        <dbReference type="Proteomes" id="UP000662904"/>
    </source>
</evidence>
<evidence type="ECO:0000256" key="6">
    <source>
        <dbReference type="ARBA" id="ARBA00023102"/>
    </source>
</evidence>
<dbReference type="Gene3D" id="3.20.20.140">
    <property type="entry name" value="Metal-dependent hydrolases"/>
    <property type="match status" value="1"/>
</dbReference>
<dbReference type="InterPro" id="IPR010140">
    <property type="entry name" value="Histidinol_P_phosphatase_HisJ"/>
</dbReference>
<dbReference type="InterPro" id="IPR004013">
    <property type="entry name" value="PHP_dom"/>
</dbReference>
<comment type="catalytic activity">
    <reaction evidence="7 8">
        <text>L-histidinol phosphate + H2O = L-histidinol + phosphate</text>
        <dbReference type="Rhea" id="RHEA:14465"/>
        <dbReference type="ChEBI" id="CHEBI:15377"/>
        <dbReference type="ChEBI" id="CHEBI:43474"/>
        <dbReference type="ChEBI" id="CHEBI:57699"/>
        <dbReference type="ChEBI" id="CHEBI:57980"/>
        <dbReference type="EC" id="3.1.3.15"/>
    </reaction>
</comment>
<keyword evidence="4 8" id="KW-0028">Amino-acid biosynthesis</keyword>
<dbReference type="GO" id="GO:0000105">
    <property type="term" value="P:L-histidine biosynthetic process"/>
    <property type="evidence" value="ECO:0007669"/>
    <property type="project" value="UniProtKB-UniRule"/>
</dbReference>
<dbReference type="PANTHER" id="PTHR21039">
    <property type="entry name" value="HISTIDINOL PHOSPHATASE-RELATED"/>
    <property type="match status" value="1"/>
</dbReference>
<evidence type="ECO:0000256" key="2">
    <source>
        <dbReference type="ARBA" id="ARBA00009152"/>
    </source>
</evidence>
<dbReference type="SUPFAM" id="SSF89550">
    <property type="entry name" value="PHP domain-like"/>
    <property type="match status" value="1"/>
</dbReference>
<dbReference type="AlphaFoldDB" id="A0A8A0RJI8"/>
<dbReference type="Proteomes" id="UP000662904">
    <property type="component" value="Chromosome"/>
</dbReference>
<dbReference type="InterPro" id="IPR016195">
    <property type="entry name" value="Pol/histidinol_Pase-like"/>
</dbReference>
<evidence type="ECO:0000256" key="5">
    <source>
        <dbReference type="ARBA" id="ARBA00022801"/>
    </source>
</evidence>
<dbReference type="Pfam" id="PF02811">
    <property type="entry name" value="PHP"/>
    <property type="match status" value="1"/>
</dbReference>
<dbReference type="EC" id="3.1.3.15" evidence="3 8"/>
<evidence type="ECO:0000256" key="1">
    <source>
        <dbReference type="ARBA" id="ARBA00004970"/>
    </source>
</evidence>
<dbReference type="UniPathway" id="UPA00031">
    <property type="reaction ID" value="UER00013"/>
</dbReference>
<evidence type="ECO:0000256" key="4">
    <source>
        <dbReference type="ARBA" id="ARBA00022605"/>
    </source>
</evidence>
<dbReference type="GO" id="GO:0004401">
    <property type="term" value="F:histidinol-phosphatase activity"/>
    <property type="evidence" value="ECO:0007669"/>
    <property type="project" value="UniProtKB-UniRule"/>
</dbReference>
<name>A0A8A0RJI8_9FIRM</name>
<reference evidence="10" key="1">
    <citation type="submission" date="2020-07" db="EMBL/GenBank/DDBJ databases">
        <title>Koleobacter methoxysyntrophicus gen. nov., sp. nov., a novel anaerobic bacterium isolated from deep subsurface oil field and proposal of Koleobacterales ord. nov. in the phylum Firmicutes.</title>
        <authorList>
            <person name="Sakamoto S."/>
            <person name="Tamaki H."/>
        </authorList>
    </citation>
    <scope>NUCLEOTIDE SEQUENCE</scope>
    <source>
        <strain evidence="10">NRmbB1</strain>
    </source>
</reference>
<dbReference type="EMBL" id="CP059066">
    <property type="protein sequence ID" value="QSQ07697.1"/>
    <property type="molecule type" value="Genomic_DNA"/>
</dbReference>
<gene>
    <name evidence="10" type="primary">hisK_1</name>
    <name evidence="10" type="ORF">H0A61_00013</name>
</gene>